<evidence type="ECO:0000313" key="5">
    <source>
        <dbReference type="EMBL" id="CAB4005152.1"/>
    </source>
</evidence>
<dbReference type="Gene3D" id="1.10.530.40">
    <property type="match status" value="2"/>
</dbReference>
<feature type="compositionally biased region" description="Polar residues" evidence="3">
    <location>
        <begin position="32"/>
        <end position="57"/>
    </location>
</feature>
<evidence type="ECO:0000256" key="4">
    <source>
        <dbReference type="SAM" id="SignalP"/>
    </source>
</evidence>
<dbReference type="AlphaFoldDB" id="A0A6S7IGV7"/>
<dbReference type="Proteomes" id="UP001152795">
    <property type="component" value="Unassembled WGS sequence"/>
</dbReference>
<feature type="signal peptide" evidence="4">
    <location>
        <begin position="1"/>
        <end position="23"/>
    </location>
</feature>
<feature type="compositionally biased region" description="Low complexity" evidence="3">
    <location>
        <begin position="105"/>
        <end position="134"/>
    </location>
</feature>
<name>A0A6S7IGV7_PARCT</name>
<sequence length="713" mass="78537">MKTNVHSIVMVIAVLCGLSFIEGCLEIDASFSTPRVSSSGTQTTHLRPTNTSPQTTDIIHKPTKVSDQLQPTTLNSQSSIVIPQPANASPSPTDINTSPTDASLPSIDSTPSLTDTSPSPTDTSTSTMDTSASPMQKSSLPTDTSRRPTNASPSPTEASTRPTKASPSPTEASTRPTNASPSPTEASTRPTNASPSPTEASTRPTNASPSPTEASTGPTNASQSSTEVNTRPTNASPSPTEASTRPMDSTTSQTGASTPATNESPQPTNVSPPSTNTSPRPSPQPTNASTPSTTIGCKCAEPPQKKPVKKDDCFKVNRGQLTFDAEGQEGGRFHSRKLHVPTDKSGLTIGRGYDMKEKTKKQIETDLRKAGIDKAKAKLLSCAAGLRGKAAKKFIKDNKLENFEITPCQQKKLFEITYEAMEKDVRRIVNKKDVVELYGKTDWNKLLPAIKEILIDLRFRGDYTPETRKIIQRAVAENDLKTFTALMEDRNNWKNVPKDRFQRRVNFLLNFKVNRGQLTFDAEGQEGGRFHSRKLHVPTDKSGLTIGRGYDMKDKPKKQIEKDLREAGICKAKLLSCAAGLRGKAAKKFIKDNKLENFEITPCQQKKLFEITYEAMEKDVRRIVNKKDVVELYGKTDWNKLLPAIKEILIDLRFRGDYTPETRKIIQRAVAKNDLKTFTALIVDRSNWKNVPKDRYQRRVNFLLNFKVNRAGS</sequence>
<feature type="compositionally biased region" description="Low complexity" evidence="3">
    <location>
        <begin position="264"/>
        <end position="279"/>
    </location>
</feature>
<comment type="caution">
    <text evidence="5">The sequence shown here is derived from an EMBL/GenBank/DDBJ whole genome shotgun (WGS) entry which is preliminary data.</text>
</comment>
<evidence type="ECO:0000256" key="1">
    <source>
        <dbReference type="ARBA" id="ARBA00022529"/>
    </source>
</evidence>
<keyword evidence="1" id="KW-0929">Antimicrobial</keyword>
<accession>A0A6S7IGV7</accession>
<feature type="compositionally biased region" description="Polar residues" evidence="3">
    <location>
        <begin position="65"/>
        <end position="103"/>
    </location>
</feature>
<feature type="compositionally biased region" description="Polar residues" evidence="3">
    <location>
        <begin position="135"/>
        <end position="263"/>
    </location>
</feature>
<keyword evidence="4" id="KW-0732">Signal</keyword>
<dbReference type="GO" id="GO:0042742">
    <property type="term" value="P:defense response to bacterium"/>
    <property type="evidence" value="ECO:0007669"/>
    <property type="project" value="UniProtKB-KW"/>
</dbReference>
<evidence type="ECO:0000256" key="3">
    <source>
        <dbReference type="SAM" id="MobiDB-lite"/>
    </source>
</evidence>
<dbReference type="GO" id="GO:0003796">
    <property type="term" value="F:lysozyme activity"/>
    <property type="evidence" value="ECO:0007669"/>
    <property type="project" value="InterPro"/>
</dbReference>
<keyword evidence="6" id="KW-1185">Reference proteome</keyword>
<feature type="region of interest" description="Disordered" evidence="3">
    <location>
        <begin position="32"/>
        <end position="310"/>
    </location>
</feature>
<dbReference type="CDD" id="cd16903">
    <property type="entry name" value="pesticin_lyz-like"/>
    <property type="match status" value="2"/>
</dbReference>
<gene>
    <name evidence="5" type="ORF">PACLA_8A084780</name>
</gene>
<dbReference type="GO" id="GO:0031640">
    <property type="term" value="P:killing of cells of another organism"/>
    <property type="evidence" value="ECO:0007669"/>
    <property type="project" value="UniProtKB-KW"/>
</dbReference>
<dbReference type="InterPro" id="IPR023347">
    <property type="entry name" value="Lysozyme_dom_sf"/>
</dbReference>
<organism evidence="5 6">
    <name type="scientific">Paramuricea clavata</name>
    <name type="common">Red gorgonian</name>
    <name type="synonym">Violescent sea-whip</name>
    <dbReference type="NCBI Taxonomy" id="317549"/>
    <lineage>
        <taxon>Eukaryota</taxon>
        <taxon>Metazoa</taxon>
        <taxon>Cnidaria</taxon>
        <taxon>Anthozoa</taxon>
        <taxon>Octocorallia</taxon>
        <taxon>Malacalcyonacea</taxon>
        <taxon>Plexauridae</taxon>
        <taxon>Paramuricea</taxon>
    </lineage>
</organism>
<feature type="chain" id="PRO_5043545922" evidence="4">
    <location>
        <begin position="24"/>
        <end position="713"/>
    </location>
</feature>
<evidence type="ECO:0000313" key="6">
    <source>
        <dbReference type="Proteomes" id="UP001152795"/>
    </source>
</evidence>
<evidence type="ECO:0000256" key="2">
    <source>
        <dbReference type="ARBA" id="ARBA00022638"/>
    </source>
</evidence>
<keyword evidence="2" id="KW-0081">Bacteriolytic enzyme</keyword>
<protein>
    <submittedName>
        <fullName evidence="5">Uncharacterized protein</fullName>
    </submittedName>
</protein>
<reference evidence="5" key="1">
    <citation type="submission" date="2020-04" db="EMBL/GenBank/DDBJ databases">
        <authorList>
            <person name="Alioto T."/>
            <person name="Alioto T."/>
            <person name="Gomez Garrido J."/>
        </authorList>
    </citation>
    <scope>NUCLEOTIDE SEQUENCE</scope>
    <source>
        <strain evidence="5">A484AB</strain>
    </source>
</reference>
<dbReference type="EMBL" id="CACRXK020005108">
    <property type="protein sequence ID" value="CAB4005152.1"/>
    <property type="molecule type" value="Genomic_DNA"/>
</dbReference>
<proteinExistence type="predicted"/>